<dbReference type="AlphaFoldDB" id="A0A5C6ZHP9"/>
<accession>A0A5C6ZHP9</accession>
<evidence type="ECO:0000313" key="1">
    <source>
        <dbReference type="EMBL" id="TXD88192.1"/>
    </source>
</evidence>
<dbReference type="Proteomes" id="UP000321578">
    <property type="component" value="Unassembled WGS sequence"/>
</dbReference>
<dbReference type="SUPFAM" id="SSF48452">
    <property type="entry name" value="TPR-like"/>
    <property type="match status" value="1"/>
</dbReference>
<dbReference type="InterPro" id="IPR019734">
    <property type="entry name" value="TPR_rpt"/>
</dbReference>
<dbReference type="SMART" id="SM00028">
    <property type="entry name" value="TPR"/>
    <property type="match status" value="4"/>
</dbReference>
<evidence type="ECO:0000313" key="2">
    <source>
        <dbReference type="Proteomes" id="UP000321578"/>
    </source>
</evidence>
<dbReference type="Gene3D" id="1.25.40.10">
    <property type="entry name" value="Tetratricopeptide repeat domain"/>
    <property type="match status" value="2"/>
</dbReference>
<organism evidence="1 2">
    <name type="scientific">Subsaximicrobium wynnwilliamsii</name>
    <dbReference type="NCBI Taxonomy" id="291179"/>
    <lineage>
        <taxon>Bacteria</taxon>
        <taxon>Pseudomonadati</taxon>
        <taxon>Bacteroidota</taxon>
        <taxon>Flavobacteriia</taxon>
        <taxon>Flavobacteriales</taxon>
        <taxon>Flavobacteriaceae</taxon>
        <taxon>Subsaximicrobium</taxon>
    </lineage>
</organism>
<protein>
    <submittedName>
        <fullName evidence="1">Uncharacterized protein</fullName>
    </submittedName>
</protein>
<dbReference type="EMBL" id="VORO01000016">
    <property type="protein sequence ID" value="TXD88192.1"/>
    <property type="molecule type" value="Genomic_DNA"/>
</dbReference>
<keyword evidence="2" id="KW-1185">Reference proteome</keyword>
<comment type="caution">
    <text evidence="1">The sequence shown here is derived from an EMBL/GenBank/DDBJ whole genome shotgun (WGS) entry which is preliminary data.</text>
</comment>
<gene>
    <name evidence="1" type="ORF">ESY86_13920</name>
</gene>
<reference evidence="1 2" key="1">
    <citation type="submission" date="2019-08" db="EMBL/GenBank/DDBJ databases">
        <title>Genomes of Subsaximicrobium wynnwilliamsii strains.</title>
        <authorList>
            <person name="Bowman J.P."/>
        </authorList>
    </citation>
    <scope>NUCLEOTIDE SEQUENCE [LARGE SCALE GENOMIC DNA]</scope>
    <source>
        <strain evidence="1 2">2-80-2</strain>
    </source>
</reference>
<proteinExistence type="predicted"/>
<dbReference type="InterPro" id="IPR011990">
    <property type="entry name" value="TPR-like_helical_dom_sf"/>
</dbReference>
<name>A0A5C6ZHP9_9FLAO</name>
<sequence>MPEWQQCLDAGLKVDSTVAYFWQLKAMPYFKARKYEVGMVYIDKAVKYDRKRYLSYRAFIKCIFAKTYKDAITDFEACIEMEGNTYVMDHTYQFHIALSYLQLNEFEKAEAIFKKDISEQEEEWGEAHYLDLFYYGISKYEQGKWEEALYEFNKSLAIAPMFSDVEYYKALCLYRLSRFDECQALLKTAKEHAEEGFSFNEDNAIYETYPYQVRW</sequence>
<dbReference type="OrthoDB" id="655905at2"/>